<feature type="region of interest" description="Disordered" evidence="5">
    <location>
        <begin position="1"/>
        <end position="52"/>
    </location>
</feature>
<keyword evidence="4 6" id="KW-0472">Membrane</keyword>
<sequence>MRPHPNHGDSVTPLEGISANDSDIERAQQIAEVDKINDDTKDRLPPPAASDEKGVLSTVELPLNVDALESNFRISEYLRDNGIEGLPADSYPTAIDDKYQSPFAWTLKKKTTVLFGTFIASTLAAYSAGGYAMASEPLTQKWNISNTEFNVGITLFVLGFSFAPMILALISEIYGRYWVFVGSGAVFFCGTLGCAVTASFPGMLVSRLIVGNGASVFATLTGGVVGDVFHKENRNTPMALYSLSIMIGTGLGPMMSGIIVDHLHWRWIFYVQMITVGTTTLALFFFFDETRSNVVLRKKCIALNKHFEDIILHRTASSNTVDRPMLQSELQPSTNTPVRVQFREHFEGPELDFSIIWRSFSFPLKLLFTESVVFWFSAWVSFAWAILFMQFNSIGLAFRSTYGFNSSQVGGVYTAVIVGSILGAVITIFQDPVFRKLMPRQMATPEGRLYSACIESLFLPIGLFWFGWSTSKDIHWIVPALAVASVTIGIFTIYLAVFNYLADIYHRYASSALAAQSMCRNLLAGVFPLFTNTMFQRLGFGPAGSLLGGIGLLLSLVPWLLCIYGEKIRGRSPFAGQLKAA</sequence>
<evidence type="ECO:0000256" key="5">
    <source>
        <dbReference type="SAM" id="MobiDB-lite"/>
    </source>
</evidence>
<evidence type="ECO:0000313" key="9">
    <source>
        <dbReference type="Proteomes" id="UP001281614"/>
    </source>
</evidence>
<feature type="transmembrane region" description="Helical" evidence="6">
    <location>
        <begin position="177"/>
        <end position="198"/>
    </location>
</feature>
<dbReference type="EMBL" id="VYYT01000245">
    <property type="protein sequence ID" value="KAK2753016.1"/>
    <property type="molecule type" value="Genomic_DNA"/>
</dbReference>
<feature type="transmembrane region" description="Helical" evidence="6">
    <location>
        <begin position="546"/>
        <end position="564"/>
    </location>
</feature>
<feature type="compositionally biased region" description="Basic and acidic residues" evidence="5">
    <location>
        <begin position="32"/>
        <end position="52"/>
    </location>
</feature>
<evidence type="ECO:0000256" key="4">
    <source>
        <dbReference type="ARBA" id="ARBA00023136"/>
    </source>
</evidence>
<dbReference type="Gene3D" id="1.20.1250.20">
    <property type="entry name" value="MFS general substrate transporter like domains"/>
    <property type="match status" value="1"/>
</dbReference>
<feature type="domain" description="Major facilitator superfamily (MFS) profile" evidence="7">
    <location>
        <begin position="113"/>
        <end position="566"/>
    </location>
</feature>
<proteinExistence type="predicted"/>
<keyword evidence="9" id="KW-1185">Reference proteome</keyword>
<dbReference type="GO" id="GO:0005886">
    <property type="term" value="C:plasma membrane"/>
    <property type="evidence" value="ECO:0007669"/>
    <property type="project" value="TreeGrafter"/>
</dbReference>
<comment type="caution">
    <text evidence="8">The sequence shown here is derived from an EMBL/GenBank/DDBJ whole genome shotgun (WGS) entry which is preliminary data.</text>
</comment>
<feature type="transmembrane region" description="Helical" evidence="6">
    <location>
        <begin position="449"/>
        <end position="468"/>
    </location>
</feature>
<feature type="transmembrane region" description="Helical" evidence="6">
    <location>
        <begin position="204"/>
        <end position="226"/>
    </location>
</feature>
<dbReference type="PROSITE" id="PS50850">
    <property type="entry name" value="MFS"/>
    <property type="match status" value="1"/>
</dbReference>
<feature type="transmembrane region" description="Helical" evidence="6">
    <location>
        <begin position="265"/>
        <end position="287"/>
    </location>
</feature>
<keyword evidence="2 6" id="KW-0812">Transmembrane</keyword>
<feature type="transmembrane region" description="Helical" evidence="6">
    <location>
        <begin position="238"/>
        <end position="259"/>
    </location>
</feature>
<feature type="transmembrane region" description="Helical" evidence="6">
    <location>
        <begin position="149"/>
        <end position="170"/>
    </location>
</feature>
<evidence type="ECO:0000256" key="6">
    <source>
        <dbReference type="SAM" id="Phobius"/>
    </source>
</evidence>
<feature type="transmembrane region" description="Helical" evidence="6">
    <location>
        <begin position="372"/>
        <end position="391"/>
    </location>
</feature>
<feature type="transmembrane region" description="Helical" evidence="6">
    <location>
        <begin position="474"/>
        <end position="501"/>
    </location>
</feature>
<name>A0AAD9Y9B7_COLKA</name>
<evidence type="ECO:0000313" key="8">
    <source>
        <dbReference type="EMBL" id="KAK2753016.1"/>
    </source>
</evidence>
<dbReference type="PANTHER" id="PTHR23502">
    <property type="entry name" value="MAJOR FACILITATOR SUPERFAMILY"/>
    <property type="match status" value="1"/>
</dbReference>
<dbReference type="PANTHER" id="PTHR23502:SF134">
    <property type="entry name" value="MAJOR FACILITATOR SUPERFAMILY (MFS) PROFILE DOMAIN-CONTAINING PROTEIN-RELATED"/>
    <property type="match status" value="1"/>
</dbReference>
<comment type="subcellular location">
    <subcellularLocation>
        <location evidence="1">Membrane</location>
        <topology evidence="1">Multi-pass membrane protein</topology>
    </subcellularLocation>
</comment>
<dbReference type="AlphaFoldDB" id="A0AAD9Y9B7"/>
<evidence type="ECO:0000256" key="1">
    <source>
        <dbReference type="ARBA" id="ARBA00004141"/>
    </source>
</evidence>
<evidence type="ECO:0000256" key="3">
    <source>
        <dbReference type="ARBA" id="ARBA00022989"/>
    </source>
</evidence>
<feature type="transmembrane region" description="Helical" evidence="6">
    <location>
        <begin position="411"/>
        <end position="429"/>
    </location>
</feature>
<dbReference type="PRINTS" id="PR01036">
    <property type="entry name" value="TCRTETB"/>
</dbReference>
<protein>
    <submittedName>
        <fullName evidence="8">MFS multidrug transporter</fullName>
    </submittedName>
</protein>
<dbReference type="InterPro" id="IPR011701">
    <property type="entry name" value="MFS"/>
</dbReference>
<feature type="transmembrane region" description="Helical" evidence="6">
    <location>
        <begin position="522"/>
        <end position="540"/>
    </location>
</feature>
<gene>
    <name evidence="8" type="ORF">CKAH01_06257</name>
</gene>
<feature type="transmembrane region" description="Helical" evidence="6">
    <location>
        <begin position="113"/>
        <end position="134"/>
    </location>
</feature>
<dbReference type="GO" id="GO:0022857">
    <property type="term" value="F:transmembrane transporter activity"/>
    <property type="evidence" value="ECO:0007669"/>
    <property type="project" value="InterPro"/>
</dbReference>
<dbReference type="InterPro" id="IPR020846">
    <property type="entry name" value="MFS_dom"/>
</dbReference>
<dbReference type="SUPFAM" id="SSF103473">
    <property type="entry name" value="MFS general substrate transporter"/>
    <property type="match status" value="1"/>
</dbReference>
<keyword evidence="3 6" id="KW-1133">Transmembrane helix</keyword>
<reference evidence="8" key="1">
    <citation type="submission" date="2023-02" db="EMBL/GenBank/DDBJ databases">
        <title>Colletotrichum kahawae CIFC_Que2 genome sequencing and assembly.</title>
        <authorList>
            <person name="Baroncelli R."/>
        </authorList>
    </citation>
    <scope>NUCLEOTIDE SEQUENCE</scope>
    <source>
        <strain evidence="8">CIFC_Que2</strain>
    </source>
</reference>
<dbReference type="InterPro" id="IPR036259">
    <property type="entry name" value="MFS_trans_sf"/>
</dbReference>
<dbReference type="Proteomes" id="UP001281614">
    <property type="component" value="Unassembled WGS sequence"/>
</dbReference>
<evidence type="ECO:0000259" key="7">
    <source>
        <dbReference type="PROSITE" id="PS50850"/>
    </source>
</evidence>
<evidence type="ECO:0000256" key="2">
    <source>
        <dbReference type="ARBA" id="ARBA00022692"/>
    </source>
</evidence>
<accession>A0AAD9Y9B7</accession>
<dbReference type="Pfam" id="PF07690">
    <property type="entry name" value="MFS_1"/>
    <property type="match status" value="1"/>
</dbReference>
<organism evidence="8 9">
    <name type="scientific">Colletotrichum kahawae</name>
    <name type="common">Coffee berry disease fungus</name>
    <dbReference type="NCBI Taxonomy" id="34407"/>
    <lineage>
        <taxon>Eukaryota</taxon>
        <taxon>Fungi</taxon>
        <taxon>Dikarya</taxon>
        <taxon>Ascomycota</taxon>
        <taxon>Pezizomycotina</taxon>
        <taxon>Sordariomycetes</taxon>
        <taxon>Hypocreomycetidae</taxon>
        <taxon>Glomerellales</taxon>
        <taxon>Glomerellaceae</taxon>
        <taxon>Colletotrichum</taxon>
        <taxon>Colletotrichum gloeosporioides species complex</taxon>
    </lineage>
</organism>